<name>C0EGL4_9FIRM</name>
<evidence type="ECO:0000313" key="3">
    <source>
        <dbReference type="Proteomes" id="UP000003340"/>
    </source>
</evidence>
<accession>C0EGL4</accession>
<reference evidence="2 3" key="2">
    <citation type="submission" date="2009-02" db="EMBL/GenBank/DDBJ databases">
        <title>Draft genome sequence of Clostridium methylpentosum (DSM 5476).</title>
        <authorList>
            <person name="Sudarsanam P."/>
            <person name="Ley R."/>
            <person name="Guruge J."/>
            <person name="Turnbaugh P.J."/>
            <person name="Mahowald M."/>
            <person name="Liep D."/>
            <person name="Gordon J."/>
        </authorList>
    </citation>
    <scope>NUCLEOTIDE SEQUENCE [LARGE SCALE GENOMIC DNA]</scope>
    <source>
        <strain evidence="2 3">DSM 5476</strain>
    </source>
</reference>
<evidence type="ECO:0000256" key="1">
    <source>
        <dbReference type="SAM" id="MobiDB-lite"/>
    </source>
</evidence>
<feature type="region of interest" description="Disordered" evidence="1">
    <location>
        <begin position="1"/>
        <end position="23"/>
    </location>
</feature>
<dbReference type="HOGENOM" id="CLU_3287495_0_0_9"/>
<reference evidence="2 3" key="1">
    <citation type="submission" date="2009-01" db="EMBL/GenBank/DDBJ databases">
        <authorList>
            <person name="Fulton L."/>
            <person name="Clifton S."/>
            <person name="Fulton B."/>
            <person name="Xu J."/>
            <person name="Minx P."/>
            <person name="Pepin K.H."/>
            <person name="Johnson M."/>
            <person name="Bhonagiri V."/>
            <person name="Nash W.E."/>
            <person name="Mardis E.R."/>
            <person name="Wilson R.K."/>
        </authorList>
    </citation>
    <scope>NUCLEOTIDE SEQUENCE [LARGE SCALE GENOMIC DNA]</scope>
    <source>
        <strain evidence="2 3">DSM 5476</strain>
    </source>
</reference>
<organism evidence="2 3">
    <name type="scientific">[Clostridium] methylpentosum DSM 5476</name>
    <dbReference type="NCBI Taxonomy" id="537013"/>
    <lineage>
        <taxon>Bacteria</taxon>
        <taxon>Bacillati</taxon>
        <taxon>Bacillota</taxon>
        <taxon>Clostridia</taxon>
        <taxon>Eubacteriales</taxon>
        <taxon>Oscillospiraceae</taxon>
        <taxon>Oscillospiraceae incertae sedis</taxon>
    </lineage>
</organism>
<comment type="caution">
    <text evidence="2">The sequence shown here is derived from an EMBL/GenBank/DDBJ whole genome shotgun (WGS) entry which is preliminary data.</text>
</comment>
<dbReference type="AlphaFoldDB" id="C0EGL4"/>
<dbReference type="Proteomes" id="UP000003340">
    <property type="component" value="Unassembled WGS sequence"/>
</dbReference>
<protein>
    <submittedName>
        <fullName evidence="2">Uncharacterized protein</fullName>
    </submittedName>
</protein>
<proteinExistence type="predicted"/>
<keyword evidence="3" id="KW-1185">Reference proteome</keyword>
<gene>
    <name evidence="2" type="ORF">CLOSTMETH_03007</name>
</gene>
<dbReference type="EMBL" id="ACEC01000103">
    <property type="protein sequence ID" value="EEG29417.1"/>
    <property type="molecule type" value="Genomic_DNA"/>
</dbReference>
<evidence type="ECO:0000313" key="2">
    <source>
        <dbReference type="EMBL" id="EEG29417.1"/>
    </source>
</evidence>
<sequence length="40" mass="4576">MKLEEDKNRRRRSTRPCAYAGGNTGESGCIQFEVLTEKDE</sequence>